<name>A0A2D3I645_9VIRU</name>
<dbReference type="Proteomes" id="UP000267516">
    <property type="component" value="Segment"/>
</dbReference>
<accession>A0A2D3I645</accession>
<proteinExistence type="predicted"/>
<sequence length="78" mass="8645">MHNLSMGHKGSGAQIILTHGHRVQTCHVNRLIGNMIDDRLTHHTSLCVCGNRVSSYSHTSSICPFFSHISTDCSFSYT</sequence>
<protein>
    <submittedName>
        <fullName evidence="1">ORF1288</fullName>
    </submittedName>
</protein>
<evidence type="ECO:0000313" key="1">
    <source>
        <dbReference type="EMBL" id="ATU83866.1"/>
    </source>
</evidence>
<reference evidence="1" key="1">
    <citation type="journal article" date="2018" name="Aquaculture">
        <title>Complete genome sequence of a white spot syndrome virus associated with a disease incursion in Australia.</title>
        <authorList>
            <person name="Oakey J."/>
            <person name="Smith C.S."/>
        </authorList>
    </citation>
    <scope>NUCLEOTIDE SEQUENCE [LARGE SCALE GENOMIC DNA]</scope>
    <source>
        <strain evidence="1">WSSV-AU</strain>
    </source>
</reference>
<dbReference type="EMBL" id="MF768985">
    <property type="protein sequence ID" value="ATU83866.1"/>
    <property type="molecule type" value="Genomic_DNA"/>
</dbReference>
<organism evidence="1">
    <name type="scientific">White spot syndrome virus</name>
    <dbReference type="NCBI Taxonomy" id="342409"/>
    <lineage>
        <taxon>Viruses</taxon>
        <taxon>Viruses incertae sedis</taxon>
        <taxon>Naldaviricetes</taxon>
        <taxon>Nimaviridae</taxon>
        <taxon>Whispovirus</taxon>
    </lineage>
</organism>